<reference evidence="1" key="1">
    <citation type="submission" date="2023-11" db="EMBL/GenBank/DDBJ databases">
        <title>Genome assemblies of two species of porcelain crab, Petrolisthes cinctipes and Petrolisthes manimaculis (Anomura: Porcellanidae).</title>
        <authorList>
            <person name="Angst P."/>
        </authorList>
    </citation>
    <scope>NUCLEOTIDE SEQUENCE</scope>
    <source>
        <strain evidence="1">PB745_02</strain>
        <tissue evidence="1">Gill</tissue>
    </source>
</reference>
<comment type="caution">
    <text evidence="1">The sequence shown here is derived from an EMBL/GenBank/DDBJ whole genome shotgun (WGS) entry which is preliminary data.</text>
</comment>
<accession>A0AAE1PHN0</accession>
<proteinExistence type="predicted"/>
<evidence type="ECO:0000313" key="2">
    <source>
        <dbReference type="Proteomes" id="UP001292094"/>
    </source>
</evidence>
<dbReference type="Proteomes" id="UP001292094">
    <property type="component" value="Unassembled WGS sequence"/>
</dbReference>
<name>A0AAE1PHN0_9EUCA</name>
<evidence type="ECO:0000313" key="1">
    <source>
        <dbReference type="EMBL" id="KAK4307469.1"/>
    </source>
</evidence>
<dbReference type="EMBL" id="JAWZYT010001998">
    <property type="protein sequence ID" value="KAK4307469.1"/>
    <property type="molecule type" value="Genomic_DNA"/>
</dbReference>
<organism evidence="1 2">
    <name type="scientific">Petrolisthes manimaculis</name>
    <dbReference type="NCBI Taxonomy" id="1843537"/>
    <lineage>
        <taxon>Eukaryota</taxon>
        <taxon>Metazoa</taxon>
        <taxon>Ecdysozoa</taxon>
        <taxon>Arthropoda</taxon>
        <taxon>Crustacea</taxon>
        <taxon>Multicrustacea</taxon>
        <taxon>Malacostraca</taxon>
        <taxon>Eumalacostraca</taxon>
        <taxon>Eucarida</taxon>
        <taxon>Decapoda</taxon>
        <taxon>Pleocyemata</taxon>
        <taxon>Anomura</taxon>
        <taxon>Galatheoidea</taxon>
        <taxon>Porcellanidae</taxon>
        <taxon>Petrolisthes</taxon>
    </lineage>
</organism>
<keyword evidence="2" id="KW-1185">Reference proteome</keyword>
<sequence length="114" mass="12884">MPMPRRQFGQSWIYCSAILNDVMWECRKESGEGGRVVRVWLWEYCGVCFEVACVSCCGRGDVFFDVAWVSCYRGRGGVFFEVAWVSCYRGRGGVFFEVAWVSCYRGRGGVGVVG</sequence>
<protein>
    <submittedName>
        <fullName evidence="1">Uncharacterized protein</fullName>
    </submittedName>
</protein>
<dbReference type="AlphaFoldDB" id="A0AAE1PHN0"/>
<gene>
    <name evidence="1" type="ORF">Pmani_020758</name>
</gene>